<comment type="caution">
    <text evidence="1">The sequence shown here is derived from an EMBL/GenBank/DDBJ whole genome shotgun (WGS) entry which is preliminary data.</text>
</comment>
<dbReference type="AlphaFoldDB" id="A0A2P8I0C6"/>
<dbReference type="Pfam" id="PF19450">
    <property type="entry name" value="DUF5988"/>
    <property type="match status" value="1"/>
</dbReference>
<keyword evidence="2" id="KW-1185">Reference proteome</keyword>
<dbReference type="EMBL" id="PYAX01000016">
    <property type="protein sequence ID" value="PSL51927.1"/>
    <property type="molecule type" value="Genomic_DNA"/>
</dbReference>
<evidence type="ECO:0000313" key="1">
    <source>
        <dbReference type="EMBL" id="PSL51927.1"/>
    </source>
</evidence>
<dbReference type="Proteomes" id="UP000241118">
    <property type="component" value="Unassembled WGS sequence"/>
</dbReference>
<reference evidence="1 2" key="1">
    <citation type="submission" date="2018-03" db="EMBL/GenBank/DDBJ databases">
        <title>Genomic Encyclopedia of Type Strains, Phase III (KMG-III): the genomes of soil and plant-associated and newly described type strains.</title>
        <authorList>
            <person name="Whitman W."/>
        </authorList>
    </citation>
    <scope>NUCLEOTIDE SEQUENCE [LARGE SCALE GENOMIC DNA]</scope>
    <source>
        <strain evidence="1 2">CGMCC 4.7097</strain>
    </source>
</reference>
<protein>
    <submittedName>
        <fullName evidence="1">Uncharacterized protein</fullName>
    </submittedName>
</protein>
<proteinExistence type="predicted"/>
<gene>
    <name evidence="1" type="ORF">B0I31_1163</name>
</gene>
<sequence length="69" mass="7808">MNKIKVVLVGGPEQLREDDRIRYVTDLADKVKVPAGNGYEHFRANGESRTVDDFEVPVFAWCGRTKIAE</sequence>
<evidence type="ECO:0000313" key="2">
    <source>
        <dbReference type="Proteomes" id="UP000241118"/>
    </source>
</evidence>
<dbReference type="OrthoDB" id="3402203at2"/>
<name>A0A2P8I0C6_SACCR</name>
<organism evidence="1 2">
    <name type="scientific">Saccharothrix carnea</name>
    <dbReference type="NCBI Taxonomy" id="1280637"/>
    <lineage>
        <taxon>Bacteria</taxon>
        <taxon>Bacillati</taxon>
        <taxon>Actinomycetota</taxon>
        <taxon>Actinomycetes</taxon>
        <taxon>Pseudonocardiales</taxon>
        <taxon>Pseudonocardiaceae</taxon>
        <taxon>Saccharothrix</taxon>
    </lineage>
</organism>
<dbReference type="RefSeq" id="WP_106619351.1">
    <property type="nucleotide sequence ID" value="NZ_PYAX01000016.1"/>
</dbReference>
<accession>A0A2P8I0C6</accession>
<dbReference type="InterPro" id="IPR046030">
    <property type="entry name" value="DUF5988"/>
</dbReference>